<accession>A0ABQ9WS73</accession>
<name>A0ABQ9WS73_9EUKA</name>
<dbReference type="Proteomes" id="UP001281761">
    <property type="component" value="Unassembled WGS sequence"/>
</dbReference>
<sequence length="97" mass="10386">MTAIKTSGAVALLCSLSCAASSLRGQERAALSSKCHPRLIPSSIDTRYTAAQIRQHPWYLDNFVGQSIIELVVQEGSEKGEVVIDTEVTVDLAAIPT</sequence>
<comment type="caution">
    <text evidence="2">The sequence shown here is derived from an EMBL/GenBank/DDBJ whole genome shotgun (WGS) entry which is preliminary data.</text>
</comment>
<proteinExistence type="predicted"/>
<evidence type="ECO:0000313" key="2">
    <source>
        <dbReference type="EMBL" id="KAK2942350.1"/>
    </source>
</evidence>
<evidence type="ECO:0000256" key="1">
    <source>
        <dbReference type="SAM" id="SignalP"/>
    </source>
</evidence>
<keyword evidence="3" id="KW-1185">Reference proteome</keyword>
<keyword evidence="1" id="KW-0732">Signal</keyword>
<gene>
    <name evidence="2" type="ORF">BLNAU_22737</name>
</gene>
<feature type="signal peptide" evidence="1">
    <location>
        <begin position="1"/>
        <end position="19"/>
    </location>
</feature>
<feature type="chain" id="PRO_5045086796" evidence="1">
    <location>
        <begin position="20"/>
        <end position="97"/>
    </location>
</feature>
<reference evidence="2 3" key="1">
    <citation type="journal article" date="2022" name="bioRxiv">
        <title>Genomics of Preaxostyla Flagellates Illuminates Evolutionary Transitions and the Path Towards Mitochondrial Loss.</title>
        <authorList>
            <person name="Novak L.V.F."/>
            <person name="Treitli S.C."/>
            <person name="Pyrih J."/>
            <person name="Halakuc P."/>
            <person name="Pipaliya S.V."/>
            <person name="Vacek V."/>
            <person name="Brzon O."/>
            <person name="Soukal P."/>
            <person name="Eme L."/>
            <person name="Dacks J.B."/>
            <person name="Karnkowska A."/>
            <person name="Elias M."/>
            <person name="Hampl V."/>
        </authorList>
    </citation>
    <scope>NUCLEOTIDE SEQUENCE [LARGE SCALE GENOMIC DNA]</scope>
    <source>
        <strain evidence="2">NAU3</strain>
        <tissue evidence="2">Gut</tissue>
    </source>
</reference>
<organism evidence="2 3">
    <name type="scientific">Blattamonas nauphoetae</name>
    <dbReference type="NCBI Taxonomy" id="2049346"/>
    <lineage>
        <taxon>Eukaryota</taxon>
        <taxon>Metamonada</taxon>
        <taxon>Preaxostyla</taxon>
        <taxon>Oxymonadida</taxon>
        <taxon>Blattamonas</taxon>
    </lineage>
</organism>
<dbReference type="EMBL" id="JARBJD010000414">
    <property type="protein sequence ID" value="KAK2942350.1"/>
    <property type="molecule type" value="Genomic_DNA"/>
</dbReference>
<protein>
    <submittedName>
        <fullName evidence="2">Uncharacterized protein</fullName>
    </submittedName>
</protein>
<evidence type="ECO:0000313" key="3">
    <source>
        <dbReference type="Proteomes" id="UP001281761"/>
    </source>
</evidence>